<organism evidence="4 5">
    <name type="scientific">Cinchona calisaya</name>
    <dbReference type="NCBI Taxonomy" id="153742"/>
    <lineage>
        <taxon>Eukaryota</taxon>
        <taxon>Viridiplantae</taxon>
        <taxon>Streptophyta</taxon>
        <taxon>Embryophyta</taxon>
        <taxon>Tracheophyta</taxon>
        <taxon>Spermatophyta</taxon>
        <taxon>Magnoliopsida</taxon>
        <taxon>eudicotyledons</taxon>
        <taxon>Gunneridae</taxon>
        <taxon>Pentapetalae</taxon>
        <taxon>asterids</taxon>
        <taxon>lamiids</taxon>
        <taxon>Gentianales</taxon>
        <taxon>Rubiaceae</taxon>
        <taxon>Cinchonoideae</taxon>
        <taxon>Cinchoneae</taxon>
        <taxon>Cinchona</taxon>
    </lineage>
</organism>
<evidence type="ECO:0000313" key="5">
    <source>
        <dbReference type="Proteomes" id="UP001630127"/>
    </source>
</evidence>
<evidence type="ECO:0000256" key="3">
    <source>
        <dbReference type="PROSITE-ProRule" id="PRU00339"/>
    </source>
</evidence>
<keyword evidence="5" id="KW-1185">Reference proteome</keyword>
<keyword evidence="1" id="KW-0677">Repeat</keyword>
<dbReference type="InterPro" id="IPR019734">
    <property type="entry name" value="TPR_rpt"/>
</dbReference>
<accession>A0ABD3AWG1</accession>
<dbReference type="PROSITE" id="PS50005">
    <property type="entry name" value="TPR"/>
    <property type="match status" value="1"/>
</dbReference>
<proteinExistence type="predicted"/>
<keyword evidence="2 3" id="KW-0802">TPR repeat</keyword>
<dbReference type="InterPro" id="IPR031101">
    <property type="entry name" value="Ctr9"/>
</dbReference>
<dbReference type="SUPFAM" id="SSF48452">
    <property type="entry name" value="TPR-like"/>
    <property type="match status" value="1"/>
</dbReference>
<dbReference type="Pfam" id="PF00515">
    <property type="entry name" value="TPR_1"/>
    <property type="match status" value="1"/>
</dbReference>
<dbReference type="Proteomes" id="UP001630127">
    <property type="component" value="Unassembled WGS sequence"/>
</dbReference>
<dbReference type="Pfam" id="PF13181">
    <property type="entry name" value="TPR_8"/>
    <property type="match status" value="1"/>
</dbReference>
<dbReference type="Gene3D" id="1.25.40.10">
    <property type="entry name" value="Tetratricopeptide repeat domain"/>
    <property type="match status" value="3"/>
</dbReference>
<feature type="repeat" description="TPR" evidence="3">
    <location>
        <begin position="98"/>
        <end position="131"/>
    </location>
</feature>
<evidence type="ECO:0000256" key="2">
    <source>
        <dbReference type="ARBA" id="ARBA00022803"/>
    </source>
</evidence>
<protein>
    <submittedName>
        <fullName evidence="4">Uncharacterized protein</fullName>
    </submittedName>
</protein>
<evidence type="ECO:0000313" key="4">
    <source>
        <dbReference type="EMBL" id="KAL3535539.1"/>
    </source>
</evidence>
<evidence type="ECO:0000256" key="1">
    <source>
        <dbReference type="ARBA" id="ARBA00022737"/>
    </source>
</evidence>
<dbReference type="FunFam" id="1.25.40.10:FF:000328">
    <property type="entry name" value="protein CTR9 homolog"/>
    <property type="match status" value="1"/>
</dbReference>
<dbReference type="SMART" id="SM00028">
    <property type="entry name" value="TPR"/>
    <property type="match status" value="3"/>
</dbReference>
<comment type="caution">
    <text evidence="4">The sequence shown here is derived from an EMBL/GenBank/DDBJ whole genome shotgun (WGS) entry which is preliminary data.</text>
</comment>
<dbReference type="PANTHER" id="PTHR14027:SF2">
    <property type="entry name" value="RNA POLYMERASE-ASSOCIATED PROTEIN CTR9 HOMOLOG"/>
    <property type="match status" value="1"/>
</dbReference>
<reference evidence="4 5" key="1">
    <citation type="submission" date="2024-11" db="EMBL/GenBank/DDBJ databases">
        <title>A near-complete genome assembly of Cinchona calisaya.</title>
        <authorList>
            <person name="Lian D.C."/>
            <person name="Zhao X.W."/>
            <person name="Wei L."/>
        </authorList>
    </citation>
    <scope>NUCLEOTIDE SEQUENCE [LARGE SCALE GENOMIC DNA]</scope>
    <source>
        <tissue evidence="4">Nenye</tissue>
    </source>
</reference>
<dbReference type="AlphaFoldDB" id="A0ABD3AWG1"/>
<sequence length="253" mass="28435">MATQYYNKASRIDMQEPSTCVGKGQLLLAKGDVEQAFAAFKIVLDGDRDNVPALLGQGISVSTLFQRSVLSLIIYANYAYNHRHASERALQVFPQCPAAVRLGIGLCCYRLGQMKKAKQAFERVLQLDPENAEALVAFGILDLQTMEAANSRCGMEKIQRAFEVDPYCAMSLNYPANYFFFTREHATVGKLTETAVAVTNHGPTKSHSYYNLARSYHNKGDYEKAGMYYMASVKEINKPMNLCYLIMVWDKFN</sequence>
<gene>
    <name evidence="4" type="ORF">ACH5RR_004000</name>
</gene>
<name>A0ABD3AWG1_9GENT</name>
<dbReference type="PANTHER" id="PTHR14027">
    <property type="entry name" value="RNA POLYMERASE-ASSOCIATED PROTEIN CTR9"/>
    <property type="match status" value="1"/>
</dbReference>
<dbReference type="GO" id="GO:0005634">
    <property type="term" value="C:nucleus"/>
    <property type="evidence" value="ECO:0007669"/>
    <property type="project" value="UniProtKB-ARBA"/>
</dbReference>
<dbReference type="InterPro" id="IPR011990">
    <property type="entry name" value="TPR-like_helical_dom_sf"/>
</dbReference>
<dbReference type="EMBL" id="JBJUIK010000002">
    <property type="protein sequence ID" value="KAL3535539.1"/>
    <property type="molecule type" value="Genomic_DNA"/>
</dbReference>